<dbReference type="RefSeq" id="WP_117484992.1">
    <property type="nucleotide sequence ID" value="NZ_QVIG01000001.1"/>
</dbReference>
<keyword evidence="3" id="KW-1185">Reference proteome</keyword>
<protein>
    <recommendedName>
        <fullName evidence="1">DUF6879 domain-containing protein</fullName>
    </recommendedName>
</protein>
<evidence type="ECO:0000313" key="2">
    <source>
        <dbReference type="EMBL" id="RGD56525.1"/>
    </source>
</evidence>
<reference evidence="2 3" key="1">
    <citation type="submission" date="2018-08" db="EMBL/GenBank/DDBJ databases">
        <title>Diversity &amp; Physiological Properties of Lignin-Decomposing Actinobacteria from Soil.</title>
        <authorList>
            <person name="Roh S.G."/>
            <person name="Kim S.B."/>
        </authorList>
    </citation>
    <scope>NUCLEOTIDE SEQUENCE [LARGE SCALE GENOMIC DNA]</scope>
    <source>
        <strain evidence="2 3">MMS17-GH009</strain>
    </source>
</reference>
<dbReference type="AlphaFoldDB" id="A0A372ZMQ0"/>
<evidence type="ECO:0000259" key="1">
    <source>
        <dbReference type="Pfam" id="PF21806"/>
    </source>
</evidence>
<dbReference type="EMBL" id="QVIG01000001">
    <property type="protein sequence ID" value="RGD56525.1"/>
    <property type="molecule type" value="Genomic_DNA"/>
</dbReference>
<organism evidence="2 3">
    <name type="scientific">Kitasatospora xanthocidica</name>
    <dbReference type="NCBI Taxonomy" id="83382"/>
    <lineage>
        <taxon>Bacteria</taxon>
        <taxon>Bacillati</taxon>
        <taxon>Actinomycetota</taxon>
        <taxon>Actinomycetes</taxon>
        <taxon>Kitasatosporales</taxon>
        <taxon>Streptomycetaceae</taxon>
        <taxon>Kitasatospora</taxon>
    </lineage>
</organism>
<evidence type="ECO:0000313" key="3">
    <source>
        <dbReference type="Proteomes" id="UP000263377"/>
    </source>
</evidence>
<gene>
    <name evidence="2" type="ORF">DR950_00805</name>
</gene>
<name>A0A372ZMQ0_9ACTN</name>
<dbReference type="Pfam" id="PF21806">
    <property type="entry name" value="DUF6879"/>
    <property type="match status" value="1"/>
</dbReference>
<feature type="domain" description="DUF6879" evidence="1">
    <location>
        <begin position="7"/>
        <end position="173"/>
    </location>
</feature>
<accession>A0A372ZMQ0</accession>
<sequence>MPPKVPTFTEQLAAARSSAVHLEMRDSYSVAKETGPFAAWQDGFRHDPDDRASWWRPWLTLIEETVARGVEVRRVRIVSEPVSEYIRFEHSGTFTNIAAGEQIRWLPRRQTSDIALPGNDFWLFDGKLVRFNHFTGDGESAGPSFSDDPAVALLCATAFETAWGRAVPHEKYTV</sequence>
<comment type="caution">
    <text evidence="2">The sequence shown here is derived from an EMBL/GenBank/DDBJ whole genome shotgun (WGS) entry which is preliminary data.</text>
</comment>
<dbReference type="InterPro" id="IPR049244">
    <property type="entry name" value="DUF6879"/>
</dbReference>
<dbReference type="Proteomes" id="UP000263377">
    <property type="component" value="Unassembled WGS sequence"/>
</dbReference>
<proteinExistence type="predicted"/>